<evidence type="ECO:0000313" key="1">
    <source>
        <dbReference type="Proteomes" id="UP000515135"/>
    </source>
</evidence>
<protein>
    <submittedName>
        <fullName evidence="2">Uncharacterized protein LOC109471765</fullName>
    </submittedName>
</protein>
<organism evidence="1 2">
    <name type="scientific">Branchiostoma belcheri</name>
    <name type="common">Amphioxus</name>
    <dbReference type="NCBI Taxonomy" id="7741"/>
    <lineage>
        <taxon>Eukaryota</taxon>
        <taxon>Metazoa</taxon>
        <taxon>Chordata</taxon>
        <taxon>Cephalochordata</taxon>
        <taxon>Leptocardii</taxon>
        <taxon>Amphioxiformes</taxon>
        <taxon>Branchiostomatidae</taxon>
        <taxon>Branchiostoma</taxon>
    </lineage>
</organism>
<dbReference type="AlphaFoldDB" id="A0A6P4YC26"/>
<dbReference type="Proteomes" id="UP000515135">
    <property type="component" value="Unplaced"/>
</dbReference>
<name>A0A6P4YC26_BRABE</name>
<sequence>MAARMECVLEESVEDRICRTVTEDGYELQEGTPTPPAAMLENETICAIFHGNIRPDVQMVNDMYGVNFRFYCERPRRLEFDVKVLDVSEDSFSMVELYPGPRENYHAMTPMEIAEPATPLAIAGITTPRKSAARNQKRVVNFTTVRSQRVVGRTAGRSQKKAVLSVVP</sequence>
<reference evidence="2" key="1">
    <citation type="submission" date="2025-08" db="UniProtKB">
        <authorList>
            <consortium name="RefSeq"/>
        </authorList>
    </citation>
    <scope>IDENTIFICATION</scope>
    <source>
        <tissue evidence="2">Gonad</tissue>
    </source>
</reference>
<dbReference type="RefSeq" id="XP_019626680.1">
    <property type="nucleotide sequence ID" value="XM_019771121.1"/>
</dbReference>
<gene>
    <name evidence="2" type="primary">LOC109471765</name>
</gene>
<evidence type="ECO:0000313" key="2">
    <source>
        <dbReference type="RefSeq" id="XP_019626680.1"/>
    </source>
</evidence>
<proteinExistence type="predicted"/>
<dbReference type="KEGG" id="bbel:109471765"/>
<dbReference type="GeneID" id="109471765"/>
<keyword evidence="1" id="KW-1185">Reference proteome</keyword>
<accession>A0A6P4YC26</accession>